<dbReference type="PROSITE" id="PS50850">
    <property type="entry name" value="MFS"/>
    <property type="match status" value="1"/>
</dbReference>
<keyword evidence="5 7" id="KW-1133">Transmembrane helix</keyword>
<dbReference type="CDD" id="cd17391">
    <property type="entry name" value="MFS_MdtG_MDR_like"/>
    <property type="match status" value="1"/>
</dbReference>
<dbReference type="Gene3D" id="1.20.1250.20">
    <property type="entry name" value="MFS general substrate transporter like domains"/>
    <property type="match status" value="2"/>
</dbReference>
<feature type="transmembrane region" description="Helical" evidence="7">
    <location>
        <begin position="183"/>
        <end position="202"/>
    </location>
</feature>
<keyword evidence="2" id="KW-0813">Transport</keyword>
<evidence type="ECO:0000313" key="10">
    <source>
        <dbReference type="Proteomes" id="UP001429357"/>
    </source>
</evidence>
<evidence type="ECO:0000256" key="4">
    <source>
        <dbReference type="ARBA" id="ARBA00022692"/>
    </source>
</evidence>
<dbReference type="InterPro" id="IPR036259">
    <property type="entry name" value="MFS_trans_sf"/>
</dbReference>
<dbReference type="PANTHER" id="PTHR43414:SF6">
    <property type="entry name" value="MULTIDRUG RESISTANCE PROTEIN MDTG"/>
    <property type="match status" value="1"/>
</dbReference>
<dbReference type="PANTHER" id="PTHR43414">
    <property type="entry name" value="MULTIDRUG RESISTANCE PROTEIN MDTG"/>
    <property type="match status" value="1"/>
</dbReference>
<reference evidence="9 10" key="2">
    <citation type="submission" date="2024-02" db="EMBL/GenBank/DDBJ databases">
        <title>The Genome Sequence of Enterococcus diestrammenae JM9A.</title>
        <authorList>
            <person name="Earl A."/>
            <person name="Manson A."/>
            <person name="Gilmore M."/>
            <person name="Sanders J."/>
            <person name="Shea T."/>
            <person name="Howe W."/>
            <person name="Livny J."/>
            <person name="Cuomo C."/>
            <person name="Neafsey D."/>
            <person name="Birren B."/>
        </authorList>
    </citation>
    <scope>NUCLEOTIDE SEQUENCE [LARGE SCALE GENOMIC DNA]</scope>
    <source>
        <strain evidence="9 10">JM9A</strain>
    </source>
</reference>
<dbReference type="RefSeq" id="WP_161870745.1">
    <property type="nucleotide sequence ID" value="NZ_JAQFAM010000020.1"/>
</dbReference>
<evidence type="ECO:0000256" key="5">
    <source>
        <dbReference type="ARBA" id="ARBA00022989"/>
    </source>
</evidence>
<evidence type="ECO:0000256" key="1">
    <source>
        <dbReference type="ARBA" id="ARBA00004651"/>
    </source>
</evidence>
<dbReference type="Proteomes" id="UP001429357">
    <property type="component" value="Unassembled WGS sequence"/>
</dbReference>
<dbReference type="InterPro" id="IPR020846">
    <property type="entry name" value="MFS_dom"/>
</dbReference>
<keyword evidence="4 7" id="KW-0812">Transmembrane</keyword>
<comment type="caution">
    <text evidence="9">The sequence shown here is derived from an EMBL/GenBank/DDBJ whole genome shotgun (WGS) entry which is preliminary data.</text>
</comment>
<dbReference type="SUPFAM" id="SSF103473">
    <property type="entry name" value="MFS general substrate transporter"/>
    <property type="match status" value="1"/>
</dbReference>
<dbReference type="InterPro" id="IPR001958">
    <property type="entry name" value="Tet-R_TetA/multi-R_MdtG-like"/>
</dbReference>
<gene>
    <name evidence="9" type="ORF">BAU18_000716</name>
</gene>
<feature type="transmembrane region" description="Helical" evidence="7">
    <location>
        <begin position="298"/>
        <end position="320"/>
    </location>
</feature>
<dbReference type="Pfam" id="PF00083">
    <property type="entry name" value="Sugar_tr"/>
    <property type="match status" value="1"/>
</dbReference>
<evidence type="ECO:0000256" key="2">
    <source>
        <dbReference type="ARBA" id="ARBA00022448"/>
    </source>
</evidence>
<dbReference type="InterPro" id="IPR011701">
    <property type="entry name" value="MFS"/>
</dbReference>
<evidence type="ECO:0000256" key="6">
    <source>
        <dbReference type="ARBA" id="ARBA00023136"/>
    </source>
</evidence>
<evidence type="ECO:0000256" key="3">
    <source>
        <dbReference type="ARBA" id="ARBA00022475"/>
    </source>
</evidence>
<feature type="transmembrane region" description="Helical" evidence="7">
    <location>
        <begin position="152"/>
        <end position="177"/>
    </location>
</feature>
<sequence>MIALFFQRLKERITRPRQRWEQNLIVLWFGTFMAGIGFSLVMPFMSLYIDTLGDFTPQALNLWSGLAFSATFLVTTLISPWWGRLADQKGRKLMLLRASLGMAVVIGMMGLVTNVYQLVGLRLLQGVFSGYISNATALVATGTPKARSGQVLGTLSTGAVTGQLLGPLLGGVTATAFGYRTTFFITASVLFVVFLLSLFFVHEEFTPVEKEALQPASAILKELKYPHVVIGMFVTTMIIQASNNSISPIISLYIRQLLGGSGNVTLVSGIIASIPGVATLLAAPRMGRLGDRIGSERVLAAGLILAIIVYLPMAFVSNVWQLGILRFLIGVSDACLLPAVNALITKYSPHHAAGRIFSYNQSFQATGNVFGPMIGSSVSSFFGYRGVFISTSFLVLLNYLLVRKNTAEIQHDHKK</sequence>
<dbReference type="Pfam" id="PF07690">
    <property type="entry name" value="MFS_1"/>
    <property type="match status" value="1"/>
</dbReference>
<accession>A0ABV0F255</accession>
<dbReference type="EMBL" id="MAEI02000001">
    <property type="protein sequence ID" value="MEO1781137.1"/>
    <property type="molecule type" value="Genomic_DNA"/>
</dbReference>
<name>A0ABV0F255_9ENTE</name>
<feature type="transmembrane region" description="Helical" evidence="7">
    <location>
        <begin position="61"/>
        <end position="82"/>
    </location>
</feature>
<evidence type="ECO:0000256" key="7">
    <source>
        <dbReference type="SAM" id="Phobius"/>
    </source>
</evidence>
<reference evidence="10" key="1">
    <citation type="submission" date="2016-06" db="EMBL/GenBank/DDBJ databases">
        <title>Four novel species of enterococci isolated from chicken manure.</title>
        <authorList>
            <person name="Van Tyne D."/>
        </authorList>
    </citation>
    <scope>NUCLEOTIDE SEQUENCE [LARGE SCALE GENOMIC DNA]</scope>
    <source>
        <strain evidence="10">JM9A</strain>
    </source>
</reference>
<feature type="transmembrane region" description="Helical" evidence="7">
    <location>
        <begin position="382"/>
        <end position="402"/>
    </location>
</feature>
<proteinExistence type="predicted"/>
<keyword evidence="3" id="KW-1003">Cell membrane</keyword>
<feature type="transmembrane region" description="Helical" evidence="7">
    <location>
        <begin position="262"/>
        <end position="286"/>
    </location>
</feature>
<dbReference type="PRINTS" id="PR01035">
    <property type="entry name" value="TCRTETA"/>
</dbReference>
<keyword evidence="10" id="KW-1185">Reference proteome</keyword>
<protein>
    <submittedName>
        <fullName evidence="9">Major facilitator superfamily transporter</fullName>
    </submittedName>
</protein>
<evidence type="ECO:0000259" key="8">
    <source>
        <dbReference type="PROSITE" id="PS50850"/>
    </source>
</evidence>
<feature type="domain" description="Major facilitator superfamily (MFS) profile" evidence="8">
    <location>
        <begin position="23"/>
        <end position="410"/>
    </location>
</feature>
<comment type="subcellular location">
    <subcellularLocation>
        <location evidence="1">Cell membrane</location>
        <topology evidence="1">Multi-pass membrane protein</topology>
    </subcellularLocation>
</comment>
<evidence type="ECO:0000313" key="9">
    <source>
        <dbReference type="EMBL" id="MEO1781137.1"/>
    </source>
</evidence>
<organism evidence="9 10">
    <name type="scientific">Enterococcus diestrammenae</name>
    <dbReference type="NCBI Taxonomy" id="1155073"/>
    <lineage>
        <taxon>Bacteria</taxon>
        <taxon>Bacillati</taxon>
        <taxon>Bacillota</taxon>
        <taxon>Bacilli</taxon>
        <taxon>Lactobacillales</taxon>
        <taxon>Enterococcaceae</taxon>
        <taxon>Enterococcus</taxon>
    </lineage>
</organism>
<feature type="transmembrane region" description="Helical" evidence="7">
    <location>
        <begin position="25"/>
        <end position="49"/>
    </location>
</feature>
<dbReference type="InterPro" id="IPR005828">
    <property type="entry name" value="MFS_sugar_transport-like"/>
</dbReference>
<feature type="transmembrane region" description="Helical" evidence="7">
    <location>
        <begin position="94"/>
        <end position="116"/>
    </location>
</feature>
<keyword evidence="6 7" id="KW-0472">Membrane</keyword>